<name>A0ACB8XNB6_ARCLA</name>
<reference evidence="2" key="1">
    <citation type="journal article" date="2022" name="Mol. Ecol. Resour.">
        <title>The genomes of chicory, endive, great burdock and yacon provide insights into Asteraceae palaeo-polyploidization history and plant inulin production.</title>
        <authorList>
            <person name="Fan W."/>
            <person name="Wang S."/>
            <person name="Wang H."/>
            <person name="Wang A."/>
            <person name="Jiang F."/>
            <person name="Liu H."/>
            <person name="Zhao H."/>
            <person name="Xu D."/>
            <person name="Zhang Y."/>
        </authorList>
    </citation>
    <scope>NUCLEOTIDE SEQUENCE [LARGE SCALE GENOMIC DNA]</scope>
    <source>
        <strain evidence="2">cv. Niubang</strain>
    </source>
</reference>
<reference evidence="1 2" key="2">
    <citation type="journal article" date="2022" name="Mol. Ecol. Resour.">
        <title>The genomes of chicory, endive, great burdock and yacon provide insights into Asteraceae paleo-polyploidization history and plant inulin production.</title>
        <authorList>
            <person name="Fan W."/>
            <person name="Wang S."/>
            <person name="Wang H."/>
            <person name="Wang A."/>
            <person name="Jiang F."/>
            <person name="Liu H."/>
            <person name="Zhao H."/>
            <person name="Xu D."/>
            <person name="Zhang Y."/>
        </authorList>
    </citation>
    <scope>NUCLEOTIDE SEQUENCE [LARGE SCALE GENOMIC DNA]</scope>
    <source>
        <strain evidence="2">cv. Niubang</strain>
    </source>
</reference>
<comment type="caution">
    <text evidence="1">The sequence shown here is derived from an EMBL/GenBank/DDBJ whole genome shotgun (WGS) entry which is preliminary data.</text>
</comment>
<protein>
    <submittedName>
        <fullName evidence="1">Uncharacterized protein</fullName>
    </submittedName>
</protein>
<keyword evidence="2" id="KW-1185">Reference proteome</keyword>
<proteinExistence type="predicted"/>
<organism evidence="1 2">
    <name type="scientific">Arctium lappa</name>
    <name type="common">Greater burdock</name>
    <name type="synonym">Lappa major</name>
    <dbReference type="NCBI Taxonomy" id="4217"/>
    <lineage>
        <taxon>Eukaryota</taxon>
        <taxon>Viridiplantae</taxon>
        <taxon>Streptophyta</taxon>
        <taxon>Embryophyta</taxon>
        <taxon>Tracheophyta</taxon>
        <taxon>Spermatophyta</taxon>
        <taxon>Magnoliopsida</taxon>
        <taxon>eudicotyledons</taxon>
        <taxon>Gunneridae</taxon>
        <taxon>Pentapetalae</taxon>
        <taxon>asterids</taxon>
        <taxon>campanulids</taxon>
        <taxon>Asterales</taxon>
        <taxon>Asteraceae</taxon>
        <taxon>Carduoideae</taxon>
        <taxon>Cardueae</taxon>
        <taxon>Arctiinae</taxon>
        <taxon>Arctium</taxon>
    </lineage>
</organism>
<dbReference type="EMBL" id="CM042062">
    <property type="protein sequence ID" value="KAI3669931.1"/>
    <property type="molecule type" value="Genomic_DNA"/>
</dbReference>
<evidence type="ECO:0000313" key="2">
    <source>
        <dbReference type="Proteomes" id="UP001055879"/>
    </source>
</evidence>
<sequence>MVFIIRFEGFFIVLSLLLLSFGLQNLSIQAFAYHHQERRLMGVNSVKETQEIDDAYLDEKKLVYGVGSSKQVMRMGSSGRKMGMMLKKKDEEMSCSRSSSSGDDAKKLNVEAGFVAFTADYHGQENTLERMAINPSQNSRKQGFSRSVPSSTSFNTNKIFSEEDTSDEWRKLLEDADKKVMQMMRRDYSGMRRPRRKPPINNHEPRN</sequence>
<evidence type="ECO:0000313" key="1">
    <source>
        <dbReference type="EMBL" id="KAI3669931.1"/>
    </source>
</evidence>
<dbReference type="Proteomes" id="UP001055879">
    <property type="component" value="Linkage Group LG16"/>
</dbReference>
<accession>A0ACB8XNB6</accession>
<gene>
    <name evidence="1" type="ORF">L6452_41421</name>
</gene>